<dbReference type="Pfam" id="PF03874">
    <property type="entry name" value="RNA_pol_Rpb4"/>
    <property type="match status" value="1"/>
</dbReference>
<keyword evidence="2" id="KW-0539">Nucleus</keyword>
<reference evidence="5 6" key="1">
    <citation type="journal article" date="2014" name="MBio">
        <title>The Ordospora colligata genome; evolution of extreme reduction in microsporidia and host-to-parasite horizontal gene transfer.</title>
        <authorList>
            <person name="Pombert J.-F."/>
            <person name="Haag K.L."/>
            <person name="Beidas S."/>
            <person name="Ebert D."/>
            <person name="Keeling P.J."/>
        </authorList>
    </citation>
    <scope>NUCLEOTIDE SEQUENCE [LARGE SCALE GENOMIC DNA]</scope>
    <source>
        <strain evidence="5 6">OC4</strain>
    </source>
</reference>
<dbReference type="InParanoid" id="A0A0B2UIT8"/>
<dbReference type="SMART" id="SM00657">
    <property type="entry name" value="RPOL4c"/>
    <property type="match status" value="1"/>
</dbReference>
<dbReference type="FunCoup" id="A0A0B2UIT8">
    <property type="interactions" value="244"/>
</dbReference>
<dbReference type="GeneID" id="26262289"/>
<dbReference type="OrthoDB" id="2186918at2759"/>
<evidence type="ECO:0000256" key="3">
    <source>
        <dbReference type="ARBA" id="ARBA00025724"/>
    </source>
</evidence>
<dbReference type="InterPro" id="IPR005574">
    <property type="entry name" value="Rpb4/RPC9"/>
</dbReference>
<dbReference type="PANTHER" id="PTHR21297">
    <property type="entry name" value="DNA-DIRECTED RNA POLYMERASE II"/>
    <property type="match status" value="1"/>
</dbReference>
<dbReference type="RefSeq" id="XP_014563191.1">
    <property type="nucleotide sequence ID" value="XM_014707705.1"/>
</dbReference>
<comment type="caution">
    <text evidence="5">The sequence shown here is derived from an EMBL/GenBank/DDBJ whole genome shotgun (WGS) entry which is preliminary data.</text>
</comment>
<evidence type="ECO:0000256" key="2">
    <source>
        <dbReference type="ARBA" id="ARBA00023242"/>
    </source>
</evidence>
<dbReference type="GO" id="GO:0006352">
    <property type="term" value="P:DNA-templated transcription initiation"/>
    <property type="evidence" value="ECO:0007669"/>
    <property type="project" value="InterPro"/>
</dbReference>
<comment type="subcellular location">
    <subcellularLocation>
        <location evidence="1">Nucleus</location>
    </subcellularLocation>
</comment>
<accession>A0A0B2UIT8</accession>
<dbReference type="InterPro" id="IPR038324">
    <property type="entry name" value="Rpb4/RPC9_sf"/>
</dbReference>
<evidence type="ECO:0000313" key="5">
    <source>
        <dbReference type="EMBL" id="KHN69149.1"/>
    </source>
</evidence>
<dbReference type="HOGENOM" id="CLU_110332_4_0_1"/>
<dbReference type="Proteomes" id="UP000031056">
    <property type="component" value="Unassembled WGS sequence"/>
</dbReference>
<protein>
    <submittedName>
        <fullName evidence="5">Subunit Rpb4 of RNA polymerase II</fullName>
    </submittedName>
</protein>
<comment type="similarity">
    <text evidence="3">Belongs to the eukaryotic RPB4 RNA polymerase subunit family.</text>
</comment>
<name>A0A0B2UIT8_9MICR</name>
<dbReference type="GO" id="GO:0000166">
    <property type="term" value="F:nucleotide binding"/>
    <property type="evidence" value="ECO:0007669"/>
    <property type="project" value="InterPro"/>
</dbReference>
<feature type="domain" description="RNA polymerase Rpb4/RPC9 core" evidence="4">
    <location>
        <begin position="8"/>
        <end position="120"/>
    </location>
</feature>
<dbReference type="InterPro" id="IPR010997">
    <property type="entry name" value="HRDC-like_sf"/>
</dbReference>
<dbReference type="STRING" id="1354746.A0A0B2UIT8"/>
<organism evidence="5 6">
    <name type="scientific">Ordospora colligata OC4</name>
    <dbReference type="NCBI Taxonomy" id="1354746"/>
    <lineage>
        <taxon>Eukaryota</taxon>
        <taxon>Fungi</taxon>
        <taxon>Fungi incertae sedis</taxon>
        <taxon>Microsporidia</taxon>
        <taxon>Ordosporidae</taxon>
        <taxon>Ordospora</taxon>
    </lineage>
</organism>
<proteinExistence type="inferred from homology"/>
<evidence type="ECO:0000259" key="4">
    <source>
        <dbReference type="SMART" id="SM00657"/>
    </source>
</evidence>
<dbReference type="AlphaFoldDB" id="A0A0B2UIT8"/>
<evidence type="ECO:0000313" key="6">
    <source>
        <dbReference type="Proteomes" id="UP000031056"/>
    </source>
</evidence>
<gene>
    <name evidence="5" type="ORF">M896_090750</name>
</gene>
<dbReference type="SUPFAM" id="SSF47819">
    <property type="entry name" value="HRDC-like"/>
    <property type="match status" value="1"/>
</dbReference>
<keyword evidence="6" id="KW-1185">Reference proteome</keyword>
<dbReference type="VEuPathDB" id="MicrosporidiaDB:M896_090750"/>
<dbReference type="GO" id="GO:0005634">
    <property type="term" value="C:nucleus"/>
    <property type="evidence" value="ECO:0007669"/>
    <property type="project" value="UniProtKB-SubCell"/>
</dbReference>
<dbReference type="EMBL" id="JOKQ01000009">
    <property type="protein sequence ID" value="KHN69149.1"/>
    <property type="molecule type" value="Genomic_DNA"/>
</dbReference>
<dbReference type="InterPro" id="IPR006590">
    <property type="entry name" value="RNA_pol_Rpb4/RPC9_core"/>
</dbReference>
<dbReference type="GO" id="GO:0030880">
    <property type="term" value="C:RNA polymerase complex"/>
    <property type="evidence" value="ECO:0007669"/>
    <property type="project" value="InterPro"/>
</dbReference>
<sequence length="120" mass="13784">MDINQHNEDMHESHPVMLAEAKYLLESHKERFRADYRSNASKTFRSTLGYLECFCRIKDKSMAEDLRTNLAGLRFDEMEIALLGSLFPQSVEEAKALIPSLESKSDDTISQAVEKIQQML</sequence>
<evidence type="ECO:0000256" key="1">
    <source>
        <dbReference type="ARBA" id="ARBA00004123"/>
    </source>
</evidence>
<dbReference type="Gene3D" id="1.20.1250.40">
    <property type="match status" value="1"/>
</dbReference>
<dbReference type="InterPro" id="IPR045222">
    <property type="entry name" value="Rpb4-like"/>
</dbReference>